<gene>
    <name evidence="1" type="ORF">LCGC14_2947820</name>
</gene>
<name>A0A0F8XGQ1_9ZZZZ</name>
<organism evidence="1">
    <name type="scientific">marine sediment metagenome</name>
    <dbReference type="NCBI Taxonomy" id="412755"/>
    <lineage>
        <taxon>unclassified sequences</taxon>
        <taxon>metagenomes</taxon>
        <taxon>ecological metagenomes</taxon>
    </lineage>
</organism>
<dbReference type="AlphaFoldDB" id="A0A0F8XGQ1"/>
<evidence type="ECO:0000313" key="1">
    <source>
        <dbReference type="EMBL" id="KKK68063.1"/>
    </source>
</evidence>
<sequence length="166" mass="19246">MSRIKIQSPIIHTPSFKEYSISGPELARKYEGLGIDIPFPRSDNWYYHTDVEGWAKVIDYIIFKSDLYKAKDYKPEKKDCDKFARKAFLVCLEIFELTTLFYTYGKSPVGVHGFNSFWTGDDIMLLEPNEGFEDERGNYEDVWGTLDGDIIFPIGGNEYIPQKVLM</sequence>
<evidence type="ECO:0008006" key="2">
    <source>
        <dbReference type="Google" id="ProtNLM"/>
    </source>
</evidence>
<dbReference type="EMBL" id="LAZR01059308">
    <property type="protein sequence ID" value="KKK68063.1"/>
    <property type="molecule type" value="Genomic_DNA"/>
</dbReference>
<accession>A0A0F8XGQ1</accession>
<comment type="caution">
    <text evidence="1">The sequence shown here is derived from an EMBL/GenBank/DDBJ whole genome shotgun (WGS) entry which is preliminary data.</text>
</comment>
<reference evidence="1" key="1">
    <citation type="journal article" date="2015" name="Nature">
        <title>Complex archaea that bridge the gap between prokaryotes and eukaryotes.</title>
        <authorList>
            <person name="Spang A."/>
            <person name="Saw J.H."/>
            <person name="Jorgensen S.L."/>
            <person name="Zaremba-Niedzwiedzka K."/>
            <person name="Martijn J."/>
            <person name="Lind A.E."/>
            <person name="van Eijk R."/>
            <person name="Schleper C."/>
            <person name="Guy L."/>
            <person name="Ettema T.J."/>
        </authorList>
    </citation>
    <scope>NUCLEOTIDE SEQUENCE</scope>
</reference>
<proteinExistence type="predicted"/>
<protein>
    <recommendedName>
        <fullName evidence="2">Agglutinin C-terminal domain-containing protein</fullName>
    </recommendedName>
</protein>